<dbReference type="OrthoDB" id="9806954at2"/>
<dbReference type="PIRSF" id="PIRSF003128">
    <property type="entry name" value="RecN"/>
    <property type="match status" value="1"/>
</dbReference>
<evidence type="ECO:0000313" key="11">
    <source>
        <dbReference type="EMBL" id="RSU12467.1"/>
    </source>
</evidence>
<dbReference type="AlphaFoldDB" id="A0A430AWM6"/>
<evidence type="ECO:0000256" key="5">
    <source>
        <dbReference type="ARBA" id="ARBA00022763"/>
    </source>
</evidence>
<evidence type="ECO:0000256" key="1">
    <source>
        <dbReference type="ARBA" id="ARBA00003618"/>
    </source>
</evidence>
<evidence type="ECO:0000259" key="10">
    <source>
        <dbReference type="Pfam" id="PF02463"/>
    </source>
</evidence>
<dbReference type="NCBIfam" id="TIGR00634">
    <property type="entry name" value="recN"/>
    <property type="match status" value="1"/>
</dbReference>
<sequence length="563" mass="63029">MIQELFIQDFAIISELHIHFKEGMTVLTGETGAGKSIIIDAVSLLVGGRGSTDFIREQADRLRIEGSFGVKKPQKIARVLSDVGVDMADDQLILQREIYRSGRNSCRINGQLVNTATLREVGKYLVDIHGQNEHQELMQASRHIKLLDEYGPDGLKTLLARYREAYETYRQTAKTLDEFQRNEQEYVQRMDMLQFQFDEIAAAQLTAGEEEALLEERKKLANFQKIAAALQNSYDILQGEPLQTIDKIGLAMEAMESIEELDEHYKSVSEMLKTSYYTLQEAAADVSSLQDTLEMDEGRLEEVDNRLDTIRQLKRKYGDSVAAVLAYAGEIEKELSSAVFSGARLEELQQQLLQQKETVHSLAADVTAARRLAAERLEKDMMVQLRELYMADTVFSVQIVSDSEKIGPRGQDEVAFFISTNIGESLKPLVKIASGGELSRMMLALKTIFSKSQEITSIVFDEVDTGVSGRVAQAIAEKIHQIAENSQVLCITHLPQVAAVADTQYYIRKEVSGNRTKTFVQELDEAERAEEIARMLSGSEVTALTLEHAQELLAMAKEKPGTV</sequence>
<keyword evidence="12" id="KW-1185">Reference proteome</keyword>
<keyword evidence="7 9" id="KW-0234">DNA repair</keyword>
<dbReference type="FunFam" id="3.40.50.300:FF:000356">
    <property type="entry name" value="DNA repair protein RecN"/>
    <property type="match status" value="1"/>
</dbReference>
<keyword evidence="5 9" id="KW-0227">DNA damage</keyword>
<comment type="function">
    <text evidence="1 9">May be involved in recombinational repair of damaged DNA.</text>
</comment>
<dbReference type="NCBIfam" id="NF008121">
    <property type="entry name" value="PRK10869.1"/>
    <property type="match status" value="1"/>
</dbReference>
<evidence type="ECO:0000256" key="3">
    <source>
        <dbReference type="ARBA" id="ARBA00021315"/>
    </source>
</evidence>
<dbReference type="GO" id="GO:0009432">
    <property type="term" value="P:SOS response"/>
    <property type="evidence" value="ECO:0007669"/>
    <property type="project" value="TreeGrafter"/>
</dbReference>
<evidence type="ECO:0000256" key="7">
    <source>
        <dbReference type="ARBA" id="ARBA00023204"/>
    </source>
</evidence>
<dbReference type="GO" id="GO:0006281">
    <property type="term" value="P:DNA repair"/>
    <property type="evidence" value="ECO:0007669"/>
    <property type="project" value="UniProtKB-KW"/>
</dbReference>
<dbReference type="CDD" id="cd03241">
    <property type="entry name" value="ABC_RecN"/>
    <property type="match status" value="2"/>
</dbReference>
<proteinExistence type="inferred from homology"/>
<protein>
    <recommendedName>
        <fullName evidence="3 9">DNA repair protein RecN</fullName>
    </recommendedName>
    <alternativeName>
        <fullName evidence="8 9">Recombination protein N</fullName>
    </alternativeName>
</protein>
<dbReference type="PANTHER" id="PTHR11059">
    <property type="entry name" value="DNA REPAIR PROTEIN RECN"/>
    <property type="match status" value="1"/>
</dbReference>
<name>A0A430AWM6_9ENTE</name>
<dbReference type="GO" id="GO:0043590">
    <property type="term" value="C:bacterial nucleoid"/>
    <property type="evidence" value="ECO:0007669"/>
    <property type="project" value="TreeGrafter"/>
</dbReference>
<dbReference type="PANTHER" id="PTHR11059:SF0">
    <property type="entry name" value="DNA REPAIR PROTEIN RECN"/>
    <property type="match status" value="1"/>
</dbReference>
<keyword evidence="4" id="KW-0547">Nucleotide-binding</keyword>
<dbReference type="InterPro" id="IPR027417">
    <property type="entry name" value="P-loop_NTPase"/>
</dbReference>
<evidence type="ECO:0000256" key="9">
    <source>
        <dbReference type="PIRNR" id="PIRNR003128"/>
    </source>
</evidence>
<dbReference type="GO" id="GO:0005524">
    <property type="term" value="F:ATP binding"/>
    <property type="evidence" value="ECO:0007669"/>
    <property type="project" value="UniProtKB-KW"/>
</dbReference>
<keyword evidence="6" id="KW-0067">ATP-binding</keyword>
<organism evidence="11 12">
    <name type="scientific">Vagococcus acidifermentans</name>
    <dbReference type="NCBI Taxonomy" id="564710"/>
    <lineage>
        <taxon>Bacteria</taxon>
        <taxon>Bacillati</taxon>
        <taxon>Bacillota</taxon>
        <taxon>Bacilli</taxon>
        <taxon>Lactobacillales</taxon>
        <taxon>Enterococcaceae</taxon>
        <taxon>Vagococcus</taxon>
    </lineage>
</organism>
<dbReference type="GO" id="GO:0006310">
    <property type="term" value="P:DNA recombination"/>
    <property type="evidence" value="ECO:0007669"/>
    <property type="project" value="InterPro"/>
</dbReference>
<dbReference type="EMBL" id="NGKC01000005">
    <property type="protein sequence ID" value="RSU12467.1"/>
    <property type="molecule type" value="Genomic_DNA"/>
</dbReference>
<evidence type="ECO:0000256" key="6">
    <source>
        <dbReference type="ARBA" id="ARBA00022840"/>
    </source>
</evidence>
<dbReference type="Gene3D" id="3.40.50.300">
    <property type="entry name" value="P-loop containing nucleotide triphosphate hydrolases"/>
    <property type="match status" value="2"/>
</dbReference>
<dbReference type="InterPro" id="IPR004604">
    <property type="entry name" value="DNA_recomb/repair_RecN"/>
</dbReference>
<dbReference type="Pfam" id="PF02463">
    <property type="entry name" value="SMC_N"/>
    <property type="match status" value="1"/>
</dbReference>
<comment type="similarity">
    <text evidence="2 9">Belongs to the RecN family.</text>
</comment>
<comment type="caution">
    <text evidence="11">The sequence shown here is derived from an EMBL/GenBank/DDBJ whole genome shotgun (WGS) entry which is preliminary data.</text>
</comment>
<dbReference type="RefSeq" id="WP_126813292.1">
    <property type="nucleotide sequence ID" value="NZ_NGKC01000005.1"/>
</dbReference>
<evidence type="ECO:0000256" key="4">
    <source>
        <dbReference type="ARBA" id="ARBA00022741"/>
    </source>
</evidence>
<evidence type="ECO:0000256" key="8">
    <source>
        <dbReference type="ARBA" id="ARBA00033408"/>
    </source>
</evidence>
<accession>A0A430AWM6</accession>
<reference evidence="11 12" key="1">
    <citation type="submission" date="2017-05" db="EMBL/GenBank/DDBJ databases">
        <title>Vagococcus spp. assemblies.</title>
        <authorList>
            <person name="Gulvik C.A."/>
        </authorList>
    </citation>
    <scope>NUCLEOTIDE SEQUENCE [LARGE SCALE GENOMIC DNA]</scope>
    <source>
        <strain evidence="11 12">LMG 24798</strain>
    </source>
</reference>
<dbReference type="FunFam" id="3.40.50.300:FF:000319">
    <property type="entry name" value="DNA repair protein RecN"/>
    <property type="match status" value="1"/>
</dbReference>
<dbReference type="InterPro" id="IPR003395">
    <property type="entry name" value="RecF/RecN/SMC_N"/>
</dbReference>
<dbReference type="Proteomes" id="UP000286773">
    <property type="component" value="Unassembled WGS sequence"/>
</dbReference>
<evidence type="ECO:0000256" key="2">
    <source>
        <dbReference type="ARBA" id="ARBA00009441"/>
    </source>
</evidence>
<feature type="domain" description="RecF/RecN/SMC N-terminal" evidence="10">
    <location>
        <begin position="1"/>
        <end position="511"/>
    </location>
</feature>
<evidence type="ECO:0000313" key="12">
    <source>
        <dbReference type="Proteomes" id="UP000286773"/>
    </source>
</evidence>
<dbReference type="SUPFAM" id="SSF52540">
    <property type="entry name" value="P-loop containing nucleoside triphosphate hydrolases"/>
    <property type="match status" value="2"/>
</dbReference>
<gene>
    <name evidence="11" type="ORF">CBF27_05690</name>
</gene>